<dbReference type="AlphaFoldDB" id="A0A1T4KI00"/>
<dbReference type="SUPFAM" id="SSF52402">
    <property type="entry name" value="Adenine nucleotide alpha hydrolases-like"/>
    <property type="match status" value="2"/>
</dbReference>
<dbReference type="PANTHER" id="PTHR46553:SF3">
    <property type="entry name" value="ADENINE NUCLEOTIDE ALPHA HYDROLASES-LIKE SUPERFAMILY PROTEIN"/>
    <property type="match status" value="1"/>
</dbReference>
<accession>A0A1T4KI00</accession>
<feature type="domain" description="UspA" evidence="2">
    <location>
        <begin position="166"/>
        <end position="307"/>
    </location>
</feature>
<protein>
    <submittedName>
        <fullName evidence="3">Nucleotide-binding universal stress protein, UspA family</fullName>
    </submittedName>
</protein>
<proteinExistence type="inferred from homology"/>
<evidence type="ECO:0000313" key="3">
    <source>
        <dbReference type="EMBL" id="SJZ42034.1"/>
    </source>
</evidence>
<reference evidence="3 4" key="1">
    <citation type="submission" date="2017-02" db="EMBL/GenBank/DDBJ databases">
        <authorList>
            <person name="Peterson S.W."/>
        </authorList>
    </citation>
    <scope>NUCLEOTIDE SEQUENCE [LARGE SCALE GENOMIC DNA]</scope>
    <source>
        <strain evidence="3 4">DSM 45154</strain>
    </source>
</reference>
<sequence>MNDHAHLVSGAPPRDDDVVVGVDGSAGSQAATVWAAEAAHRRGAGLRVVHAASMPLVTMPLGHSVRMPPTPEVAERASALLGETVERARQVEPELRVGTELSALDPSHALIAASRHAQLVVVGTRGASGVRSRFTGAVGIRVSAHAECPVAVVPSLPHTPLEVRERRHVIVGTDGSPGSDAALEFAFEEAILTESPLTVVHAWRMPAMFDPVMTGDVAVDLRDTVVSQAEQSVRTQVEQIRPPDADDLPVRITIVEEQPAHALLSAAEEARLIVVGSRGRGGFRGLLLGSVSQALLHHAHVPVVVTRIPRHAADRGPVPPS</sequence>
<name>A0A1T4KI00_9ACTN</name>
<dbReference type="Proteomes" id="UP000190637">
    <property type="component" value="Unassembled WGS sequence"/>
</dbReference>
<feature type="domain" description="UspA" evidence="2">
    <location>
        <begin position="18"/>
        <end position="154"/>
    </location>
</feature>
<dbReference type="InterPro" id="IPR014729">
    <property type="entry name" value="Rossmann-like_a/b/a_fold"/>
</dbReference>
<dbReference type="OrthoDB" id="3424785at2"/>
<evidence type="ECO:0000259" key="2">
    <source>
        <dbReference type="Pfam" id="PF00582"/>
    </source>
</evidence>
<dbReference type="EMBL" id="FUWS01000001">
    <property type="protein sequence ID" value="SJZ42034.1"/>
    <property type="molecule type" value="Genomic_DNA"/>
</dbReference>
<dbReference type="PANTHER" id="PTHR46553">
    <property type="entry name" value="ADENINE NUCLEOTIDE ALPHA HYDROLASES-LIKE SUPERFAMILY PROTEIN"/>
    <property type="match status" value="1"/>
</dbReference>
<keyword evidence="4" id="KW-1185">Reference proteome</keyword>
<dbReference type="PRINTS" id="PR01438">
    <property type="entry name" value="UNVRSLSTRESS"/>
</dbReference>
<dbReference type="InterPro" id="IPR006015">
    <property type="entry name" value="Universal_stress_UspA"/>
</dbReference>
<evidence type="ECO:0000313" key="4">
    <source>
        <dbReference type="Proteomes" id="UP000190637"/>
    </source>
</evidence>
<comment type="similarity">
    <text evidence="1">Belongs to the universal stress protein A family.</text>
</comment>
<gene>
    <name evidence="3" type="ORF">SAMN02745673_00389</name>
</gene>
<evidence type="ECO:0000256" key="1">
    <source>
        <dbReference type="ARBA" id="ARBA00008791"/>
    </source>
</evidence>
<dbReference type="STRING" id="1122192.SAMN02745673_00389"/>
<dbReference type="RefSeq" id="WP_078759794.1">
    <property type="nucleotide sequence ID" value="NZ_FUWS01000001.1"/>
</dbReference>
<organism evidence="3 4">
    <name type="scientific">Marinactinospora thermotolerans DSM 45154</name>
    <dbReference type="NCBI Taxonomy" id="1122192"/>
    <lineage>
        <taxon>Bacteria</taxon>
        <taxon>Bacillati</taxon>
        <taxon>Actinomycetota</taxon>
        <taxon>Actinomycetes</taxon>
        <taxon>Streptosporangiales</taxon>
        <taxon>Nocardiopsidaceae</taxon>
        <taxon>Marinactinospora</taxon>
    </lineage>
</organism>
<dbReference type="Pfam" id="PF00582">
    <property type="entry name" value="Usp"/>
    <property type="match status" value="2"/>
</dbReference>
<dbReference type="InterPro" id="IPR006016">
    <property type="entry name" value="UspA"/>
</dbReference>
<dbReference type="Gene3D" id="3.40.50.620">
    <property type="entry name" value="HUPs"/>
    <property type="match status" value="2"/>
</dbReference>